<evidence type="ECO:0000313" key="3">
    <source>
        <dbReference type="Proteomes" id="UP001165143"/>
    </source>
</evidence>
<dbReference type="OrthoDB" id="4351220at2"/>
<protein>
    <submittedName>
        <fullName evidence="2">Uncharacterized protein</fullName>
    </submittedName>
</protein>
<feature type="region of interest" description="Disordered" evidence="1">
    <location>
        <begin position="84"/>
        <end position="110"/>
    </location>
</feature>
<name>A0A9W6PPN4_9ACTN</name>
<dbReference type="AlphaFoldDB" id="A0A9W6PPN4"/>
<proteinExistence type="predicted"/>
<organism evidence="2 3">
    <name type="scientific">Kitasatospora phosalacinea</name>
    <dbReference type="NCBI Taxonomy" id="2065"/>
    <lineage>
        <taxon>Bacteria</taxon>
        <taxon>Bacillati</taxon>
        <taxon>Actinomycetota</taxon>
        <taxon>Actinomycetes</taxon>
        <taxon>Kitasatosporales</taxon>
        <taxon>Streptomycetaceae</taxon>
        <taxon>Kitasatospora</taxon>
    </lineage>
</organism>
<feature type="compositionally biased region" description="Pro residues" evidence="1">
    <location>
        <begin position="94"/>
        <end position="108"/>
    </location>
</feature>
<comment type="caution">
    <text evidence="2">The sequence shown here is derived from an EMBL/GenBank/DDBJ whole genome shotgun (WGS) entry which is preliminary data.</text>
</comment>
<dbReference type="Proteomes" id="UP001165143">
    <property type="component" value="Unassembled WGS sequence"/>
</dbReference>
<accession>A0A9W6PPN4</accession>
<reference evidence="2" key="1">
    <citation type="submission" date="2023-02" db="EMBL/GenBank/DDBJ databases">
        <title>Kitasatospora phosalacinea NBRC 14362.</title>
        <authorList>
            <person name="Ichikawa N."/>
            <person name="Sato H."/>
            <person name="Tonouchi N."/>
        </authorList>
    </citation>
    <scope>NUCLEOTIDE SEQUENCE</scope>
    <source>
        <strain evidence="2">NBRC 14362</strain>
    </source>
</reference>
<evidence type="ECO:0000313" key="2">
    <source>
        <dbReference type="EMBL" id="GLW58866.1"/>
    </source>
</evidence>
<sequence>MRGPGYYLVTDMLVAAGHTREQASAAVARIEWDVLDAVQGTVSSTGRRFPADRDGDGYTDGWHDSSIAVNARLAEFAERSRVEAERGGISVPSAPNPPIPFSPPPPSPELRDVRTVVEDLFHGLVGERPYDVAGDELTDHVLYAVRWLVTEPGYTDHLTAFTRDRERELRQMFADFGPGSPHDTDPDVWPVPRYVLARQPESLLLAHLLTHKHLSLAGAWEDVLPDVLLDDMAEAWPYRS</sequence>
<gene>
    <name evidence="2" type="ORF">Kpho01_68760</name>
</gene>
<dbReference type="EMBL" id="BSRX01000062">
    <property type="protein sequence ID" value="GLW58866.1"/>
    <property type="molecule type" value="Genomic_DNA"/>
</dbReference>
<dbReference type="RefSeq" id="WP_033254688.1">
    <property type="nucleotide sequence ID" value="NZ_BSRX01000062.1"/>
</dbReference>
<evidence type="ECO:0000256" key="1">
    <source>
        <dbReference type="SAM" id="MobiDB-lite"/>
    </source>
</evidence>